<dbReference type="PANTHER" id="PTHR48025">
    <property type="entry name" value="OS02G0815200 PROTEIN"/>
    <property type="match status" value="1"/>
</dbReference>
<organism evidence="4 5">
    <name type="scientific">Mucilaginibacter gilvus</name>
    <dbReference type="NCBI Taxonomy" id="2305909"/>
    <lineage>
        <taxon>Bacteria</taxon>
        <taxon>Pseudomonadati</taxon>
        <taxon>Bacteroidota</taxon>
        <taxon>Sphingobacteriia</taxon>
        <taxon>Sphingobacteriales</taxon>
        <taxon>Sphingobacteriaceae</taxon>
        <taxon>Mucilaginibacter</taxon>
    </lineage>
</organism>
<name>A0A3S3Z527_9SPHI</name>
<keyword evidence="5" id="KW-1185">Reference proteome</keyword>
<dbReference type="EMBL" id="SBIW01000001">
    <property type="protein sequence ID" value="RWY57481.1"/>
    <property type="molecule type" value="Genomic_DNA"/>
</dbReference>
<evidence type="ECO:0000256" key="2">
    <source>
        <dbReference type="SAM" id="MobiDB-lite"/>
    </source>
</evidence>
<proteinExistence type="predicted"/>
<sequence length="119" mass="13325">MVKLFVGGFSLDITELELVQIFDPHCSVVTIKIVRDKKTRVCKGYAFLEVDTMDEAENAAIQLDGTEIGDRTLTVNIVREEDIKKKPAPSSFTRRPMSTGYGKTAESQPAGLRPRRPRK</sequence>
<dbReference type="OrthoDB" id="797376at2"/>
<feature type="domain" description="RRM" evidence="3">
    <location>
        <begin position="2"/>
        <end position="80"/>
    </location>
</feature>
<dbReference type="GO" id="GO:0003729">
    <property type="term" value="F:mRNA binding"/>
    <property type="evidence" value="ECO:0007669"/>
    <property type="project" value="TreeGrafter"/>
</dbReference>
<dbReference type="InterPro" id="IPR050502">
    <property type="entry name" value="Euk_RNA-bind_prot"/>
</dbReference>
<comment type="caution">
    <text evidence="4">The sequence shown here is derived from an EMBL/GenBank/DDBJ whole genome shotgun (WGS) entry which is preliminary data.</text>
</comment>
<accession>A0A3S3Z527</accession>
<evidence type="ECO:0000313" key="4">
    <source>
        <dbReference type="EMBL" id="RWY57481.1"/>
    </source>
</evidence>
<evidence type="ECO:0000259" key="3">
    <source>
        <dbReference type="PROSITE" id="PS50102"/>
    </source>
</evidence>
<dbReference type="InterPro" id="IPR035979">
    <property type="entry name" value="RBD_domain_sf"/>
</dbReference>
<evidence type="ECO:0000256" key="1">
    <source>
        <dbReference type="ARBA" id="ARBA00022884"/>
    </source>
</evidence>
<protein>
    <submittedName>
        <fullName evidence="4">RNA-binding protein</fullName>
    </submittedName>
</protein>
<dbReference type="SUPFAM" id="SSF54928">
    <property type="entry name" value="RNA-binding domain, RBD"/>
    <property type="match status" value="1"/>
</dbReference>
<dbReference type="Pfam" id="PF00076">
    <property type="entry name" value="RRM_1"/>
    <property type="match status" value="1"/>
</dbReference>
<dbReference type="SMART" id="SM00360">
    <property type="entry name" value="RRM"/>
    <property type="match status" value="1"/>
</dbReference>
<dbReference type="CDD" id="cd00590">
    <property type="entry name" value="RRM_SF"/>
    <property type="match status" value="1"/>
</dbReference>
<feature type="region of interest" description="Disordered" evidence="2">
    <location>
        <begin position="85"/>
        <end position="119"/>
    </location>
</feature>
<dbReference type="PROSITE" id="PS50102">
    <property type="entry name" value="RRM"/>
    <property type="match status" value="1"/>
</dbReference>
<dbReference type="AlphaFoldDB" id="A0A3S3Z527"/>
<dbReference type="Gene3D" id="3.30.70.330">
    <property type="match status" value="1"/>
</dbReference>
<keyword evidence="1" id="KW-0694">RNA-binding</keyword>
<dbReference type="RefSeq" id="WP_128531987.1">
    <property type="nucleotide sequence ID" value="NZ_SBIW01000001.1"/>
</dbReference>
<dbReference type="PANTHER" id="PTHR48025:SF1">
    <property type="entry name" value="RRM DOMAIN-CONTAINING PROTEIN"/>
    <property type="match status" value="1"/>
</dbReference>
<evidence type="ECO:0000313" key="5">
    <source>
        <dbReference type="Proteomes" id="UP000286701"/>
    </source>
</evidence>
<gene>
    <name evidence="4" type="ORF">EPL05_02845</name>
</gene>
<reference evidence="4 5" key="1">
    <citation type="submission" date="2019-01" db="EMBL/GenBank/DDBJ databases">
        <title>Mucilaginibacter antarcticum sp. nov., isolated from antarctic soil.</title>
        <authorList>
            <person name="Yan Y.-Q."/>
            <person name="Du Z.-J."/>
        </authorList>
    </citation>
    <scope>NUCLEOTIDE SEQUENCE [LARGE SCALE GENOMIC DNA]</scope>
    <source>
        <strain evidence="4 5">F01003</strain>
    </source>
</reference>
<dbReference type="Proteomes" id="UP000286701">
    <property type="component" value="Unassembled WGS sequence"/>
</dbReference>
<dbReference type="InterPro" id="IPR012677">
    <property type="entry name" value="Nucleotide-bd_a/b_plait_sf"/>
</dbReference>
<dbReference type="InterPro" id="IPR000504">
    <property type="entry name" value="RRM_dom"/>
</dbReference>